<name>A0A4Z1ET65_9HELO</name>
<dbReference type="InterPro" id="IPR051013">
    <property type="entry name" value="MBL_superfamily_lactonases"/>
</dbReference>
<dbReference type="SMART" id="SM00849">
    <property type="entry name" value="Lactamase_B"/>
    <property type="match status" value="1"/>
</dbReference>
<proteinExistence type="inferred from homology"/>
<dbReference type="InterPro" id="IPR036866">
    <property type="entry name" value="RibonucZ/Hydroxyglut_hydro"/>
</dbReference>
<evidence type="ECO:0000313" key="8">
    <source>
        <dbReference type="Proteomes" id="UP000297777"/>
    </source>
</evidence>
<dbReference type="GO" id="GO:0016787">
    <property type="term" value="F:hydrolase activity"/>
    <property type="evidence" value="ECO:0007669"/>
    <property type="project" value="UniProtKB-KW"/>
</dbReference>
<sequence length="316" mass="35591">MAGIQRALNSGAVPAHVSNVCPPGTRAYLLELGWLECDEGFVTRGGNMSLKSREGEKFVNKRRELPIYAVLIDHPFEGVILWETGCGVDYPEVWGPQVVDIFARIKYEPRHELKAAIEATGHKLEDVKKIILGHLHLDHAGGLDQFLERKDVEIWVHDKELRSAFWSVATGADVGVYLKHYLDVSYSLAMIDVSSNADSEKLSLNWKTFDERTVDFCQGITLHHLPGHTDGLVGMQLNLPETGTFFFISDHCHVIENWRDGVPQGWLARDHPAWFQSTQRLKRLESTTKGRVIPGHDKETFLQLQGEINDGKGYLA</sequence>
<dbReference type="PANTHER" id="PTHR42978">
    <property type="entry name" value="QUORUM-QUENCHING LACTONASE YTNP-RELATED-RELATED"/>
    <property type="match status" value="1"/>
</dbReference>
<dbReference type="OrthoDB" id="10250730at2759"/>
<comment type="cofactor">
    <cofactor evidence="1">
        <name>Zn(2+)</name>
        <dbReference type="ChEBI" id="CHEBI:29105"/>
    </cofactor>
</comment>
<dbReference type="EMBL" id="PQXH01000096">
    <property type="protein sequence ID" value="TGO12037.1"/>
    <property type="molecule type" value="Genomic_DNA"/>
</dbReference>
<evidence type="ECO:0000259" key="6">
    <source>
        <dbReference type="SMART" id="SM00849"/>
    </source>
</evidence>
<comment type="similarity">
    <text evidence="2">Belongs to the metallo-beta-lactamase superfamily.</text>
</comment>
<protein>
    <recommendedName>
        <fullName evidence="6">Metallo-beta-lactamase domain-containing protein</fullName>
    </recommendedName>
</protein>
<keyword evidence="4" id="KW-0378">Hydrolase</keyword>
<evidence type="ECO:0000256" key="1">
    <source>
        <dbReference type="ARBA" id="ARBA00001947"/>
    </source>
</evidence>
<evidence type="ECO:0000256" key="2">
    <source>
        <dbReference type="ARBA" id="ARBA00007749"/>
    </source>
</evidence>
<dbReference type="PANTHER" id="PTHR42978:SF2">
    <property type="entry name" value="102 KBASES UNSTABLE REGION: FROM 1 TO 119443"/>
    <property type="match status" value="1"/>
</dbReference>
<evidence type="ECO:0000256" key="3">
    <source>
        <dbReference type="ARBA" id="ARBA00022723"/>
    </source>
</evidence>
<evidence type="ECO:0000313" key="7">
    <source>
        <dbReference type="EMBL" id="TGO12037.1"/>
    </source>
</evidence>
<dbReference type="Proteomes" id="UP000297777">
    <property type="component" value="Unassembled WGS sequence"/>
</dbReference>
<organism evidence="7 8">
    <name type="scientific">Botrytis tulipae</name>
    <dbReference type="NCBI Taxonomy" id="87230"/>
    <lineage>
        <taxon>Eukaryota</taxon>
        <taxon>Fungi</taxon>
        <taxon>Dikarya</taxon>
        <taxon>Ascomycota</taxon>
        <taxon>Pezizomycotina</taxon>
        <taxon>Leotiomycetes</taxon>
        <taxon>Helotiales</taxon>
        <taxon>Sclerotiniaceae</taxon>
        <taxon>Botrytis</taxon>
    </lineage>
</organism>
<keyword evidence="8" id="KW-1185">Reference proteome</keyword>
<feature type="domain" description="Metallo-beta-lactamase" evidence="6">
    <location>
        <begin position="66"/>
        <end position="296"/>
    </location>
</feature>
<gene>
    <name evidence="7" type="ORF">BTUL_0096g00340</name>
</gene>
<dbReference type="SUPFAM" id="SSF56281">
    <property type="entry name" value="Metallo-hydrolase/oxidoreductase"/>
    <property type="match status" value="1"/>
</dbReference>
<dbReference type="Pfam" id="PF00753">
    <property type="entry name" value="Lactamase_B"/>
    <property type="match status" value="1"/>
</dbReference>
<keyword evidence="5" id="KW-0862">Zinc</keyword>
<dbReference type="CDD" id="cd07729">
    <property type="entry name" value="AHL_lactonase_MBL-fold"/>
    <property type="match status" value="1"/>
</dbReference>
<dbReference type="AlphaFoldDB" id="A0A4Z1ET65"/>
<reference evidence="7 8" key="1">
    <citation type="submission" date="2017-12" db="EMBL/GenBank/DDBJ databases">
        <title>Comparative genomics of Botrytis spp.</title>
        <authorList>
            <person name="Valero-Jimenez C.A."/>
            <person name="Tapia P."/>
            <person name="Veloso J."/>
            <person name="Silva-Moreno E."/>
            <person name="Staats M."/>
            <person name="Valdes J.H."/>
            <person name="Van Kan J.A.L."/>
        </authorList>
    </citation>
    <scope>NUCLEOTIDE SEQUENCE [LARGE SCALE GENOMIC DNA]</scope>
    <source>
        <strain evidence="7 8">Bt9001</strain>
    </source>
</reference>
<dbReference type="Gene3D" id="3.60.15.10">
    <property type="entry name" value="Ribonuclease Z/Hydroxyacylglutathione hydrolase-like"/>
    <property type="match status" value="1"/>
</dbReference>
<accession>A0A4Z1ET65</accession>
<evidence type="ECO:0000256" key="4">
    <source>
        <dbReference type="ARBA" id="ARBA00022801"/>
    </source>
</evidence>
<evidence type="ECO:0000256" key="5">
    <source>
        <dbReference type="ARBA" id="ARBA00022833"/>
    </source>
</evidence>
<dbReference type="GO" id="GO:0046872">
    <property type="term" value="F:metal ion binding"/>
    <property type="evidence" value="ECO:0007669"/>
    <property type="project" value="UniProtKB-KW"/>
</dbReference>
<dbReference type="InterPro" id="IPR001279">
    <property type="entry name" value="Metallo-B-lactamas"/>
</dbReference>
<keyword evidence="3" id="KW-0479">Metal-binding</keyword>
<comment type="caution">
    <text evidence="7">The sequence shown here is derived from an EMBL/GenBank/DDBJ whole genome shotgun (WGS) entry which is preliminary data.</text>
</comment>